<proteinExistence type="inferred from homology"/>
<dbReference type="GO" id="GO:0000724">
    <property type="term" value="P:double-strand break repair via homologous recombination"/>
    <property type="evidence" value="ECO:0007669"/>
    <property type="project" value="TreeGrafter"/>
</dbReference>
<dbReference type="Pfam" id="PF09382">
    <property type="entry name" value="RQC"/>
    <property type="match status" value="1"/>
</dbReference>
<evidence type="ECO:0000256" key="11">
    <source>
        <dbReference type="ARBA" id="ARBA00034808"/>
    </source>
</evidence>
<dbReference type="FunFam" id="3.40.50.300:FF:001975">
    <property type="entry name" value="ATP-dependent DNA helicase"/>
    <property type="match status" value="1"/>
</dbReference>
<feature type="region of interest" description="Disordered" evidence="12">
    <location>
        <begin position="1"/>
        <end position="28"/>
    </location>
</feature>
<evidence type="ECO:0000256" key="1">
    <source>
        <dbReference type="ARBA" id="ARBA00004123"/>
    </source>
</evidence>
<comment type="catalytic activity">
    <reaction evidence="10">
        <text>Couples ATP hydrolysis with the unwinding of duplex DNA by translocating in the 3'-5' direction.</text>
        <dbReference type="EC" id="5.6.2.4"/>
    </reaction>
</comment>
<feature type="domain" description="Helicase C-terminal" evidence="14">
    <location>
        <begin position="744"/>
        <end position="892"/>
    </location>
</feature>
<dbReference type="PANTHER" id="PTHR13710">
    <property type="entry name" value="DNA HELICASE RECQ FAMILY MEMBER"/>
    <property type="match status" value="1"/>
</dbReference>
<comment type="caution">
    <text evidence="15">The sequence shown here is derived from an EMBL/GenBank/DDBJ whole genome shotgun (WGS) entry which is preliminary data.</text>
</comment>
<dbReference type="InterPro" id="IPR014001">
    <property type="entry name" value="Helicase_ATP-bd"/>
</dbReference>
<evidence type="ECO:0000256" key="5">
    <source>
        <dbReference type="ARBA" id="ARBA00022806"/>
    </source>
</evidence>
<protein>
    <recommendedName>
        <fullName evidence="11">DNA 3'-5' helicase</fullName>
        <ecNumber evidence="11">5.6.2.4</ecNumber>
    </recommendedName>
</protein>
<keyword evidence="4" id="KW-0378">Hydrolase</keyword>
<evidence type="ECO:0000256" key="7">
    <source>
        <dbReference type="ARBA" id="ARBA00023125"/>
    </source>
</evidence>
<evidence type="ECO:0000259" key="14">
    <source>
        <dbReference type="PROSITE" id="PS51194"/>
    </source>
</evidence>
<evidence type="ECO:0000256" key="10">
    <source>
        <dbReference type="ARBA" id="ARBA00034617"/>
    </source>
</evidence>
<dbReference type="GO" id="GO:0005524">
    <property type="term" value="F:ATP binding"/>
    <property type="evidence" value="ECO:0007669"/>
    <property type="project" value="UniProtKB-KW"/>
</dbReference>
<dbReference type="InterPro" id="IPR027417">
    <property type="entry name" value="P-loop_NTPase"/>
</dbReference>
<dbReference type="Gene3D" id="3.40.50.300">
    <property type="entry name" value="P-loop containing nucleotide triphosphate hydrolases"/>
    <property type="match status" value="2"/>
</dbReference>
<gene>
    <name evidence="15" type="ORF">FVE85_0272</name>
</gene>
<evidence type="ECO:0000313" key="15">
    <source>
        <dbReference type="EMBL" id="KAA8496543.1"/>
    </source>
</evidence>
<keyword evidence="9" id="KW-0539">Nucleus</keyword>
<dbReference type="GO" id="GO:0043138">
    <property type="term" value="F:3'-5' DNA helicase activity"/>
    <property type="evidence" value="ECO:0007669"/>
    <property type="project" value="UniProtKB-EC"/>
</dbReference>
<dbReference type="InterPro" id="IPR002464">
    <property type="entry name" value="DNA/RNA_helicase_DEAH_CS"/>
</dbReference>
<dbReference type="NCBIfam" id="TIGR00614">
    <property type="entry name" value="recQ_fam"/>
    <property type="match status" value="1"/>
</dbReference>
<dbReference type="Gene3D" id="1.10.10.10">
    <property type="entry name" value="Winged helix-like DNA-binding domain superfamily/Winged helix DNA-binding domain"/>
    <property type="match status" value="1"/>
</dbReference>
<dbReference type="InterPro" id="IPR036388">
    <property type="entry name" value="WH-like_DNA-bd_sf"/>
</dbReference>
<evidence type="ECO:0000256" key="3">
    <source>
        <dbReference type="ARBA" id="ARBA00022741"/>
    </source>
</evidence>
<dbReference type="AlphaFoldDB" id="A0A5J4Z112"/>
<dbReference type="Pfam" id="PF00270">
    <property type="entry name" value="DEAD"/>
    <property type="match status" value="1"/>
</dbReference>
<sequence length="1222" mass="135376">MRSNVEEVQTSLKERMARAPSTPSVYEPPKLTASRIAWQDAPREGFTTLKSSTSPAQSRIRNSVGEDQAKFLCGTLGVPPSGIVGGAVSPACPSLSLKKLETLEPNMNMANTSSPGRSLAEAHVTEHEYLPSHEELVILSGHPDKNIHRSMLVEKGLTTAQCGIDATNDYEDEDVFFGSIDADEMGFAAGPTHVSKSDADSKTLMNLRSNQSGSTLGSEIAQDKDPAQIPGIGMSEDFVSRVSRFHASFSRLVSDVNSVITALSEQCAVAVSQSRDSTVLDHLENAMTVLLQGGVHPSMKLVRQAARQAGCPAGANRTLSPHRQEMALTPEKERVHGPPTSPVTNQKLQHPGAARHDQRFVSLARTNAEAYPFPNSSMCFEKDAAVVGYPARSAAEYSTLPPQTREAQNRATSFAGAGTWDHEFAGLDNGGRFDPEQPMYQQISTDADLPFNLKGDEAAFPAGETDFPMAFERAPVVPQNYLASFRNANANAVAPHYLKGEEDGSTSAALWGGQYAWSYQMNLDNQEYFGNKSYRKHQEEAMNASLSGKDVFVLMPTGGGKSLCYQLPALQSHGLTLVISPLVSLISDQVQDLWKKNIQAASLTSATPDELRRQIMTDLRSRSLTLRLLYVTPEKVSRSPAFFQTLKTLHEKGLLARVVIDEAHCVSQWGHDFRPDYKELSIFKREFPGTPIMALTATATAAVREDIKLQLGIHRDCIMFRQSFNRTNLSYEVRLKKAKDCVESIAAEIKQLHPGQSGIVYCLSQKDCEKVAQELYSKHGLSASPYHAKLDPVRKENTQRAWTSGQVLIICATVAFGMGINKPDVRFVYHHSMPKTIEGYYQESGRAGRDGKNSRCVLYFSMADRFRLMNMLKGDDQTLNHEQILRNQEGVSRMTLYCLEGIECRRKHLLAHFDEQFERQRCFPKCDNCMNLNSRAVVEEDVTQHAVRVAEMVLDMNTVHRYEPTAQYVVELYRGRKSRLKANHKEAKHFGAADGMKDHDIQLVIENLLFHRVLIIKVDVGEYGQVVTSLRCDCSAMRRMQSGEIPIRLKRVEKASVASVPETAGQESVVDLDPISDLDVVDGDPRPARKRTKKNCVSRPASSAMAVGVPGADELDLDLEEDLLMSRAQWAEDLRCFVGHILISDVLGVEDARRIAATLPHDMQSLEAVVHIPRGLLHRVGPWILQTVKRHREKERSVGPKRVSPYFVPSDSATANRPISIN</sequence>
<dbReference type="GO" id="GO:0003677">
    <property type="term" value="F:DNA binding"/>
    <property type="evidence" value="ECO:0007669"/>
    <property type="project" value="UniProtKB-KW"/>
</dbReference>
<accession>A0A5J4Z112</accession>
<dbReference type="PROSITE" id="PS00690">
    <property type="entry name" value="DEAH_ATP_HELICASE"/>
    <property type="match status" value="1"/>
</dbReference>
<feature type="region of interest" description="Disordered" evidence="12">
    <location>
        <begin position="330"/>
        <end position="354"/>
    </location>
</feature>
<dbReference type="GO" id="GO:0009378">
    <property type="term" value="F:four-way junction helicase activity"/>
    <property type="evidence" value="ECO:0007669"/>
    <property type="project" value="TreeGrafter"/>
</dbReference>
<evidence type="ECO:0000256" key="6">
    <source>
        <dbReference type="ARBA" id="ARBA00022840"/>
    </source>
</evidence>
<comment type="subcellular location">
    <subcellularLocation>
        <location evidence="1">Nucleus</location>
    </subcellularLocation>
</comment>
<dbReference type="CDD" id="cd18794">
    <property type="entry name" value="SF2_C_RecQ"/>
    <property type="match status" value="1"/>
</dbReference>
<dbReference type="PANTHER" id="PTHR13710:SF153">
    <property type="entry name" value="RECQ-LIKE DNA HELICASE BLM"/>
    <property type="match status" value="1"/>
</dbReference>
<evidence type="ECO:0000256" key="2">
    <source>
        <dbReference type="ARBA" id="ARBA00005446"/>
    </source>
</evidence>
<dbReference type="InterPro" id="IPR011545">
    <property type="entry name" value="DEAD/DEAH_box_helicase_dom"/>
</dbReference>
<feature type="domain" description="Helicase ATP-binding" evidence="13">
    <location>
        <begin position="542"/>
        <end position="717"/>
    </location>
</feature>
<dbReference type="InterPro" id="IPR032284">
    <property type="entry name" value="RecQ_Zn-bd"/>
</dbReference>
<dbReference type="SUPFAM" id="SSF52540">
    <property type="entry name" value="P-loop containing nucleoside triphosphate hydrolases"/>
    <property type="match status" value="1"/>
</dbReference>
<keyword evidence="5 15" id="KW-0347">Helicase</keyword>
<evidence type="ECO:0000256" key="9">
    <source>
        <dbReference type="ARBA" id="ARBA00023242"/>
    </source>
</evidence>
<organism evidence="15 16">
    <name type="scientific">Porphyridium purpureum</name>
    <name type="common">Red alga</name>
    <name type="synonym">Porphyridium cruentum</name>
    <dbReference type="NCBI Taxonomy" id="35688"/>
    <lineage>
        <taxon>Eukaryota</taxon>
        <taxon>Rhodophyta</taxon>
        <taxon>Bangiophyceae</taxon>
        <taxon>Porphyridiales</taxon>
        <taxon>Porphyridiaceae</taxon>
        <taxon>Porphyridium</taxon>
    </lineage>
</organism>
<dbReference type="GO" id="GO:0005737">
    <property type="term" value="C:cytoplasm"/>
    <property type="evidence" value="ECO:0007669"/>
    <property type="project" value="TreeGrafter"/>
</dbReference>
<dbReference type="CDD" id="cd17920">
    <property type="entry name" value="DEXHc_RecQ"/>
    <property type="match status" value="1"/>
</dbReference>
<evidence type="ECO:0000256" key="4">
    <source>
        <dbReference type="ARBA" id="ARBA00022801"/>
    </source>
</evidence>
<evidence type="ECO:0000313" key="16">
    <source>
        <dbReference type="Proteomes" id="UP000324585"/>
    </source>
</evidence>
<reference evidence="16" key="1">
    <citation type="journal article" date="2019" name="Nat. Commun.">
        <title>Expansion of phycobilisome linker gene families in mesophilic red algae.</title>
        <authorList>
            <person name="Lee J."/>
            <person name="Kim D."/>
            <person name="Bhattacharya D."/>
            <person name="Yoon H.S."/>
        </authorList>
    </citation>
    <scope>NUCLEOTIDE SEQUENCE [LARGE SCALE GENOMIC DNA]</scope>
    <source>
        <strain evidence="16">CCMP 1328</strain>
    </source>
</reference>
<dbReference type="GO" id="GO:0006260">
    <property type="term" value="P:DNA replication"/>
    <property type="evidence" value="ECO:0007669"/>
    <property type="project" value="InterPro"/>
</dbReference>
<evidence type="ECO:0000256" key="12">
    <source>
        <dbReference type="SAM" id="MobiDB-lite"/>
    </source>
</evidence>
<dbReference type="Pfam" id="PF16124">
    <property type="entry name" value="RecQ_Zn_bind"/>
    <property type="match status" value="1"/>
</dbReference>
<dbReference type="PROSITE" id="PS51192">
    <property type="entry name" value="HELICASE_ATP_BIND_1"/>
    <property type="match status" value="1"/>
</dbReference>
<dbReference type="SMART" id="SM00490">
    <property type="entry name" value="HELICc"/>
    <property type="match status" value="1"/>
</dbReference>
<keyword evidence="16" id="KW-1185">Reference proteome</keyword>
<dbReference type="GO" id="GO:0005694">
    <property type="term" value="C:chromosome"/>
    <property type="evidence" value="ECO:0007669"/>
    <property type="project" value="TreeGrafter"/>
</dbReference>
<dbReference type="InterPro" id="IPR004589">
    <property type="entry name" value="DNA_helicase_ATP-dep_RecQ"/>
</dbReference>
<dbReference type="InterPro" id="IPR001650">
    <property type="entry name" value="Helicase_C-like"/>
</dbReference>
<dbReference type="GO" id="GO:0005634">
    <property type="term" value="C:nucleus"/>
    <property type="evidence" value="ECO:0007669"/>
    <property type="project" value="UniProtKB-SubCell"/>
</dbReference>
<dbReference type="GO" id="GO:0016787">
    <property type="term" value="F:hydrolase activity"/>
    <property type="evidence" value="ECO:0007669"/>
    <property type="project" value="UniProtKB-KW"/>
</dbReference>
<dbReference type="SMART" id="SM00487">
    <property type="entry name" value="DEXDc"/>
    <property type="match status" value="1"/>
</dbReference>
<keyword evidence="6" id="KW-0067">ATP-binding</keyword>
<keyword evidence="7" id="KW-0238">DNA-binding</keyword>
<name>A0A5J4Z112_PORPP</name>
<dbReference type="PROSITE" id="PS51194">
    <property type="entry name" value="HELICASE_CTER"/>
    <property type="match status" value="1"/>
</dbReference>
<dbReference type="OrthoDB" id="10261556at2759"/>
<dbReference type="EC" id="5.6.2.4" evidence="11"/>
<comment type="similarity">
    <text evidence="2">Belongs to the helicase family. RecQ subfamily.</text>
</comment>
<dbReference type="Proteomes" id="UP000324585">
    <property type="component" value="Unassembled WGS sequence"/>
</dbReference>
<evidence type="ECO:0000259" key="13">
    <source>
        <dbReference type="PROSITE" id="PS51192"/>
    </source>
</evidence>
<dbReference type="InterPro" id="IPR018982">
    <property type="entry name" value="RQC_domain"/>
</dbReference>
<dbReference type="FunFam" id="3.40.50.300:FF:000296">
    <property type="entry name" value="ATP-dependent DNA helicase RecQ"/>
    <property type="match status" value="1"/>
</dbReference>
<dbReference type="Pfam" id="PF00271">
    <property type="entry name" value="Helicase_C"/>
    <property type="match status" value="1"/>
</dbReference>
<keyword evidence="8" id="KW-0413">Isomerase</keyword>
<dbReference type="EMBL" id="VRMN01000002">
    <property type="protein sequence ID" value="KAA8496543.1"/>
    <property type="molecule type" value="Genomic_DNA"/>
</dbReference>
<evidence type="ECO:0000256" key="8">
    <source>
        <dbReference type="ARBA" id="ARBA00023235"/>
    </source>
</evidence>
<keyword evidence="3" id="KW-0547">Nucleotide-binding</keyword>
<feature type="compositionally biased region" description="Polar residues" evidence="12">
    <location>
        <begin position="1"/>
        <end position="11"/>
    </location>
</feature>